<comment type="caution">
    <text evidence="6">The sequence shown here is derived from an EMBL/GenBank/DDBJ whole genome shotgun (WGS) entry which is preliminary data.</text>
</comment>
<keyword evidence="3" id="KW-0722">Serine protease inhibitor</keyword>
<dbReference type="GO" id="GO:0004867">
    <property type="term" value="F:serine-type endopeptidase inhibitor activity"/>
    <property type="evidence" value="ECO:0007669"/>
    <property type="project" value="UniProtKB-KW"/>
</dbReference>
<accession>A0AAN9Z1C2</accession>
<dbReference type="Proteomes" id="UP001378592">
    <property type="component" value="Unassembled WGS sequence"/>
</dbReference>
<dbReference type="EMBL" id="JAZDUA010000206">
    <property type="protein sequence ID" value="KAK7864328.1"/>
    <property type="molecule type" value="Genomic_DNA"/>
</dbReference>
<organism evidence="6 7">
    <name type="scientific">Gryllus longicercus</name>
    <dbReference type="NCBI Taxonomy" id="2509291"/>
    <lineage>
        <taxon>Eukaryota</taxon>
        <taxon>Metazoa</taxon>
        <taxon>Ecdysozoa</taxon>
        <taxon>Arthropoda</taxon>
        <taxon>Hexapoda</taxon>
        <taxon>Insecta</taxon>
        <taxon>Pterygota</taxon>
        <taxon>Neoptera</taxon>
        <taxon>Polyneoptera</taxon>
        <taxon>Orthoptera</taxon>
        <taxon>Ensifera</taxon>
        <taxon>Gryllidea</taxon>
        <taxon>Grylloidea</taxon>
        <taxon>Gryllidae</taxon>
        <taxon>Gryllinae</taxon>
        <taxon>Gryllus</taxon>
    </lineage>
</organism>
<protein>
    <recommendedName>
        <fullName evidence="5">Serpin domain-containing protein</fullName>
    </recommendedName>
</protein>
<dbReference type="CDD" id="cd00172">
    <property type="entry name" value="serpin"/>
    <property type="match status" value="1"/>
</dbReference>
<dbReference type="PROSITE" id="PS00284">
    <property type="entry name" value="SERPIN"/>
    <property type="match status" value="1"/>
</dbReference>
<dbReference type="InterPro" id="IPR042185">
    <property type="entry name" value="Serpin_sf_2"/>
</dbReference>
<gene>
    <name evidence="6" type="ORF">R5R35_009172</name>
</gene>
<dbReference type="SUPFAM" id="SSF56574">
    <property type="entry name" value="Serpins"/>
    <property type="match status" value="1"/>
</dbReference>
<reference evidence="6 7" key="1">
    <citation type="submission" date="2024-03" db="EMBL/GenBank/DDBJ databases">
        <title>The genome assembly and annotation of the cricket Gryllus longicercus Weissman &amp; Gray.</title>
        <authorList>
            <person name="Szrajer S."/>
            <person name="Gray D."/>
            <person name="Ylla G."/>
        </authorList>
    </citation>
    <scope>NUCLEOTIDE SEQUENCE [LARGE SCALE GENOMIC DNA]</scope>
    <source>
        <strain evidence="6">DAG 2021-001</strain>
        <tissue evidence="6">Whole body minus gut</tissue>
    </source>
</reference>
<proteinExistence type="inferred from homology"/>
<dbReference type="PANTHER" id="PTHR11461:SF211">
    <property type="entry name" value="GH10112P-RELATED"/>
    <property type="match status" value="1"/>
</dbReference>
<name>A0AAN9Z1C2_9ORTH</name>
<dbReference type="Pfam" id="PF00079">
    <property type="entry name" value="Serpin"/>
    <property type="match status" value="1"/>
</dbReference>
<comment type="similarity">
    <text evidence="1 4">Belongs to the serpin family.</text>
</comment>
<evidence type="ECO:0000313" key="7">
    <source>
        <dbReference type="Proteomes" id="UP001378592"/>
    </source>
</evidence>
<dbReference type="InterPro" id="IPR000215">
    <property type="entry name" value="Serpin_fam"/>
</dbReference>
<evidence type="ECO:0000256" key="4">
    <source>
        <dbReference type="RuleBase" id="RU000411"/>
    </source>
</evidence>
<dbReference type="AlphaFoldDB" id="A0AAN9Z1C2"/>
<evidence type="ECO:0000313" key="6">
    <source>
        <dbReference type="EMBL" id="KAK7864328.1"/>
    </source>
</evidence>
<dbReference type="Gene3D" id="2.30.39.10">
    <property type="entry name" value="Alpha-1-antitrypsin, domain 1"/>
    <property type="match status" value="1"/>
</dbReference>
<keyword evidence="2" id="KW-0646">Protease inhibitor</keyword>
<dbReference type="GO" id="GO:0005615">
    <property type="term" value="C:extracellular space"/>
    <property type="evidence" value="ECO:0007669"/>
    <property type="project" value="InterPro"/>
</dbReference>
<dbReference type="InterPro" id="IPR042178">
    <property type="entry name" value="Serpin_sf_1"/>
</dbReference>
<dbReference type="SMART" id="SM00093">
    <property type="entry name" value="SERPIN"/>
    <property type="match status" value="1"/>
</dbReference>
<evidence type="ECO:0000256" key="3">
    <source>
        <dbReference type="ARBA" id="ARBA00022900"/>
    </source>
</evidence>
<dbReference type="InterPro" id="IPR023796">
    <property type="entry name" value="Serpin_dom"/>
</dbReference>
<dbReference type="InterPro" id="IPR023795">
    <property type="entry name" value="Serpin_CS"/>
</dbReference>
<evidence type="ECO:0000256" key="2">
    <source>
        <dbReference type="ARBA" id="ARBA00022690"/>
    </source>
</evidence>
<dbReference type="PANTHER" id="PTHR11461">
    <property type="entry name" value="SERINE PROTEASE INHIBITOR, SERPIN"/>
    <property type="match status" value="1"/>
</dbReference>
<sequence length="465" mass="52928">MGGFWSSFFNDEESRKALTDILKCNYSFTQKLYQAISAECEGDVCFAPPLLQHGLASLLAGASEGSFEELARLLQTPADRYLTERGYCALHDHLHGMKDVTLATALRIYTPDTMRLMKDWYITSHKNYSICIKSINVSKPHEELRTSINDWIRSKTKNRIDQLIPDASVNATLQLLLICAAYFRCDLEHPFSAVYTTNDLFYVSEEETRTVKLMHQINTYRYAEFDNLQCQAVEIPYKNPNLRFVMLLPFTVDGLSTFEGHLHEIDFIELLTNMTKTKVLVSVPSFRLQEGYDICDYLEQVGLSTILSHTQRPLTKISQEDPPVTLTQFNHMLFFEFMEDISETASAGLKKPIADPDTVVFRADHPFIFAVIDISLNMILVFGRVNCLTRFTTPVFQKFALDQLEEQKQQYLEDQVQLTADQEVSGDAAIASVSETESEIEIEDGENGNCSSQVRFHSKLVTSSE</sequence>
<evidence type="ECO:0000256" key="1">
    <source>
        <dbReference type="ARBA" id="ARBA00009500"/>
    </source>
</evidence>
<dbReference type="Gene3D" id="3.30.497.10">
    <property type="entry name" value="Antithrombin, subunit I, domain 2"/>
    <property type="match status" value="1"/>
</dbReference>
<dbReference type="InterPro" id="IPR036186">
    <property type="entry name" value="Serpin_sf"/>
</dbReference>
<evidence type="ECO:0000259" key="5">
    <source>
        <dbReference type="SMART" id="SM00093"/>
    </source>
</evidence>
<keyword evidence="7" id="KW-1185">Reference proteome</keyword>
<feature type="domain" description="Serpin" evidence="5">
    <location>
        <begin position="30"/>
        <end position="388"/>
    </location>
</feature>